<dbReference type="SUPFAM" id="SSF56281">
    <property type="entry name" value="Metallo-hydrolase/oxidoreductase"/>
    <property type="match status" value="1"/>
</dbReference>
<evidence type="ECO:0000313" key="5">
    <source>
        <dbReference type="Proteomes" id="UP000673691"/>
    </source>
</evidence>
<dbReference type="GO" id="GO:0006398">
    <property type="term" value="P:mRNA 3'-end processing by stem-loop binding and cleavage"/>
    <property type="evidence" value="ECO:0007669"/>
    <property type="project" value="InterPro"/>
</dbReference>
<dbReference type="PANTHER" id="PTHR45922">
    <property type="entry name" value="CLEAVAGE AND POLYADENYLATION SPECIFICITY FACTOR SUBUNIT 2"/>
    <property type="match status" value="1"/>
</dbReference>
<dbReference type="Gene3D" id="3.60.15.10">
    <property type="entry name" value="Ribonuclease Z/Hydroxyacylglutathione hydrolase-like"/>
    <property type="match status" value="1"/>
</dbReference>
<name>A0A8H7ZQB3_9FUNG</name>
<comment type="caution">
    <text evidence="4">The sequence shown here is derived from an EMBL/GenBank/DDBJ whole genome shotgun (WGS) entry which is preliminary data.</text>
</comment>
<feature type="domain" description="Metallo-beta-lactamase" evidence="3">
    <location>
        <begin position="261"/>
        <end position="475"/>
    </location>
</feature>
<comment type="similarity">
    <text evidence="1">Belongs to the metallo-beta-lactamase superfamily. RNA-metabolizing metallo-beta-lactamase-like family. CPSF2/YSH1 subfamily.</text>
</comment>
<dbReference type="Pfam" id="PF16661">
    <property type="entry name" value="Lactamase_B_6"/>
    <property type="match status" value="1"/>
</dbReference>
<dbReference type="GO" id="GO:0003723">
    <property type="term" value="F:RNA binding"/>
    <property type="evidence" value="ECO:0007669"/>
    <property type="project" value="UniProtKB-KW"/>
</dbReference>
<dbReference type="OrthoDB" id="64353at2759"/>
<keyword evidence="1" id="KW-0507">mRNA processing</keyword>
<evidence type="ECO:0000313" key="4">
    <source>
        <dbReference type="EMBL" id="KAG5457275.1"/>
    </source>
</evidence>
<reference evidence="4 5" key="1">
    <citation type="journal article" name="Sci. Rep.">
        <title>Genome-scale phylogenetic analyses confirm Olpidium as the closest living zoosporic fungus to the non-flagellated, terrestrial fungi.</title>
        <authorList>
            <person name="Chang Y."/>
            <person name="Rochon D."/>
            <person name="Sekimoto S."/>
            <person name="Wang Y."/>
            <person name="Chovatia M."/>
            <person name="Sandor L."/>
            <person name="Salamov A."/>
            <person name="Grigoriev I.V."/>
            <person name="Stajich J.E."/>
            <person name="Spatafora J.W."/>
        </authorList>
    </citation>
    <scope>NUCLEOTIDE SEQUENCE [LARGE SCALE GENOMIC DNA]</scope>
    <source>
        <strain evidence="4">S191</strain>
    </source>
</reference>
<dbReference type="AlphaFoldDB" id="A0A8H7ZQB3"/>
<dbReference type="Proteomes" id="UP000673691">
    <property type="component" value="Unassembled WGS sequence"/>
</dbReference>
<feature type="region of interest" description="Disordered" evidence="2">
    <location>
        <begin position="480"/>
        <end position="499"/>
    </location>
</feature>
<dbReference type="InterPro" id="IPR001279">
    <property type="entry name" value="Metallo-B-lactamas"/>
</dbReference>
<organism evidence="4 5">
    <name type="scientific">Olpidium bornovanus</name>
    <dbReference type="NCBI Taxonomy" id="278681"/>
    <lineage>
        <taxon>Eukaryota</taxon>
        <taxon>Fungi</taxon>
        <taxon>Fungi incertae sedis</taxon>
        <taxon>Olpidiomycota</taxon>
        <taxon>Olpidiomycotina</taxon>
        <taxon>Olpidiomycetes</taxon>
        <taxon>Olpidiales</taxon>
        <taxon>Olpidiaceae</taxon>
        <taxon>Olpidium</taxon>
    </lineage>
</organism>
<dbReference type="InterPro" id="IPR027075">
    <property type="entry name" value="CPSF2"/>
</dbReference>
<evidence type="ECO:0000259" key="3">
    <source>
        <dbReference type="Pfam" id="PF16661"/>
    </source>
</evidence>
<gene>
    <name evidence="4" type="ORF">BJ554DRAFT_2756</name>
</gene>
<keyword evidence="5" id="KW-1185">Reference proteome</keyword>
<sequence>MSVCNSPRYRAFFVKKFATNGEKSYTLVLCDIWIFSTRGNFLHSFLSRTEAVLFFSTHACRRNRFRGQRAQRRTRARVKCLGRRDGRCCWRIPPSLKDIKGIGVPFFKISSNGDNCRRHPGLDRRPLGLLTSLRAGTPLAFARSQAFPLKIADGGCDGDGRHDGKEQRVVHFVPTPVNDFSRAVSSGGAGVSAVFGGGSVRIDPKITPSAGASERAPRKSRLVRPCRARQRGGEALLEARDSLDGGCLAAVARRPDPLCYLLEIDSVHVLLDCGWFESFDTHSSHHLKHLRRVAKQVDFVLLSHGDVAHLGAYPYAFGHLGLNCPAYATLPVHHMGKLTVLDALKSKLDSEPFDLFTKDDINAAFDRITQLRYSQPTALTVPALKLVETGHRWRAGKCKGITITAYSAGHTIGGTIWKIKKDTDEIVYARSLGHQKDCEFSDIFGRPIVERHLNGTALHGGGAVLEALARPSLLITDSYNANSTQPSRKNRDAALFGEK</sequence>
<evidence type="ECO:0000256" key="2">
    <source>
        <dbReference type="SAM" id="MobiDB-lite"/>
    </source>
</evidence>
<proteinExistence type="inferred from homology"/>
<feature type="compositionally biased region" description="Basic and acidic residues" evidence="2">
    <location>
        <begin position="489"/>
        <end position="499"/>
    </location>
</feature>
<protein>
    <recommendedName>
        <fullName evidence="1">Cleavage and polyadenylation specificity factor subunit 2</fullName>
    </recommendedName>
    <alternativeName>
        <fullName evidence="1">Cleavage and polyadenylation specificity factor 100 kDa subunit</fullName>
    </alternativeName>
</protein>
<dbReference type="GO" id="GO:0005847">
    <property type="term" value="C:mRNA cleavage and polyadenylation specificity factor complex"/>
    <property type="evidence" value="ECO:0007669"/>
    <property type="project" value="InterPro"/>
</dbReference>
<accession>A0A8H7ZQB3</accession>
<evidence type="ECO:0000256" key="1">
    <source>
        <dbReference type="RuleBase" id="RU365006"/>
    </source>
</evidence>
<dbReference type="PANTHER" id="PTHR45922:SF1">
    <property type="entry name" value="CLEAVAGE AND POLYADENYLATION SPECIFICITY FACTOR SUBUNIT 2"/>
    <property type="match status" value="1"/>
</dbReference>
<dbReference type="CDD" id="cd16293">
    <property type="entry name" value="CPSF2-like_MBL-fold"/>
    <property type="match status" value="1"/>
</dbReference>
<dbReference type="EMBL" id="JAEFCI010010334">
    <property type="protein sequence ID" value="KAG5457275.1"/>
    <property type="molecule type" value="Genomic_DNA"/>
</dbReference>
<dbReference type="InterPro" id="IPR035639">
    <property type="entry name" value="CPSF2_MBL"/>
</dbReference>
<keyword evidence="1" id="KW-0539">Nucleus</keyword>
<comment type="subcellular location">
    <subcellularLocation>
        <location evidence="1">Nucleus</location>
    </subcellularLocation>
</comment>
<dbReference type="InterPro" id="IPR036866">
    <property type="entry name" value="RibonucZ/Hydroxyglut_hydro"/>
</dbReference>
<keyword evidence="1" id="KW-0694">RNA-binding</keyword>